<dbReference type="STRING" id="1817816.A2Y64_07875"/>
<reference evidence="9 10" key="1">
    <citation type="journal article" date="2016" name="Nat. Commun.">
        <title>Thousands of microbial genomes shed light on interconnected biogeochemical processes in an aquifer system.</title>
        <authorList>
            <person name="Anantharaman K."/>
            <person name="Brown C.T."/>
            <person name="Hug L.A."/>
            <person name="Sharon I."/>
            <person name="Castelle C.J."/>
            <person name="Probst A.J."/>
            <person name="Thomas B.C."/>
            <person name="Singh A."/>
            <person name="Wilkins M.J."/>
            <person name="Karaoz U."/>
            <person name="Brodie E.L."/>
            <person name="Williams K.H."/>
            <person name="Hubbard S.S."/>
            <person name="Banfield J.F."/>
        </authorList>
    </citation>
    <scope>NUCLEOTIDE SEQUENCE [LARGE SCALE GENOMIC DNA]</scope>
</reference>
<keyword evidence="6" id="KW-0808">Transferase</keyword>
<dbReference type="GO" id="GO:0031125">
    <property type="term" value="P:rRNA 3'-end processing"/>
    <property type="evidence" value="ECO:0007669"/>
    <property type="project" value="UniProtKB-ARBA"/>
</dbReference>
<evidence type="ECO:0000313" key="10">
    <source>
        <dbReference type="Proteomes" id="UP000177187"/>
    </source>
</evidence>
<dbReference type="SUPFAM" id="SSF54211">
    <property type="entry name" value="Ribosomal protein S5 domain 2-like"/>
    <property type="match status" value="1"/>
</dbReference>
<evidence type="ECO:0000259" key="7">
    <source>
        <dbReference type="Pfam" id="PF01138"/>
    </source>
</evidence>
<dbReference type="FunFam" id="3.30.230.70:FF:000003">
    <property type="entry name" value="Ribonuclease PH"/>
    <property type="match status" value="1"/>
</dbReference>
<feature type="domain" description="Exoribonuclease phosphorolytic" evidence="7">
    <location>
        <begin position="12"/>
        <end position="141"/>
    </location>
</feature>
<feature type="binding site" evidence="6">
    <location>
        <position position="87"/>
    </location>
    <ligand>
        <name>phosphate</name>
        <dbReference type="ChEBI" id="CHEBI:43474"/>
        <note>substrate</note>
    </ligand>
</feature>
<dbReference type="Gene3D" id="3.30.230.70">
    <property type="entry name" value="GHMP Kinase, N-terminal domain"/>
    <property type="match status" value="1"/>
</dbReference>
<comment type="similarity">
    <text evidence="1 6">Belongs to the RNase PH family.</text>
</comment>
<dbReference type="GO" id="GO:0000175">
    <property type="term" value="F:3'-5'-RNA exonuclease activity"/>
    <property type="evidence" value="ECO:0007669"/>
    <property type="project" value="UniProtKB-UniRule"/>
</dbReference>
<evidence type="ECO:0000313" key="9">
    <source>
        <dbReference type="EMBL" id="OGD79516.1"/>
    </source>
</evidence>
<evidence type="ECO:0000256" key="6">
    <source>
        <dbReference type="HAMAP-Rule" id="MF_00564"/>
    </source>
</evidence>
<sequence>MAQRYDNRAPDELRPVKLTRNYIEHAEGSVLVEFGGTRVVCTATVEQGVPAWLKGAGKGWITAEYAMLPRSTGQRSKRESYGRPSGRSLEIGRLIGRSLRSVTKLEKLGERTVTIDCDVLTADGGTRTAAVTGGWLALHDALVWLGGGEETGALPITDHVAAVSVGVVAGDELLDLCYREDVAADVDANVVMTGAGNLIEVQATAEGKLYDRACLDRLLDLATKGINELVEFQRKVLQG</sequence>
<dbReference type="GO" id="GO:0016075">
    <property type="term" value="P:rRNA catabolic process"/>
    <property type="evidence" value="ECO:0007669"/>
    <property type="project" value="UniProtKB-UniRule"/>
</dbReference>
<dbReference type="EC" id="2.7.7.56" evidence="6"/>
<dbReference type="InterPro" id="IPR020568">
    <property type="entry name" value="Ribosomal_Su5_D2-typ_SF"/>
</dbReference>
<dbReference type="InterPro" id="IPR015847">
    <property type="entry name" value="ExoRNase_PH_dom2"/>
</dbReference>
<comment type="catalytic activity">
    <reaction evidence="6">
        <text>tRNA(n+1) + phosphate = tRNA(n) + a ribonucleoside 5'-diphosphate</text>
        <dbReference type="Rhea" id="RHEA:10628"/>
        <dbReference type="Rhea" id="RHEA-COMP:17343"/>
        <dbReference type="Rhea" id="RHEA-COMP:17344"/>
        <dbReference type="ChEBI" id="CHEBI:43474"/>
        <dbReference type="ChEBI" id="CHEBI:57930"/>
        <dbReference type="ChEBI" id="CHEBI:173114"/>
        <dbReference type="EC" id="2.7.7.56"/>
    </reaction>
</comment>
<dbReference type="InterPro" id="IPR036345">
    <property type="entry name" value="ExoRNase_PH_dom2_sf"/>
</dbReference>
<dbReference type="InterPro" id="IPR027408">
    <property type="entry name" value="PNPase/RNase_PH_dom_sf"/>
</dbReference>
<protein>
    <recommendedName>
        <fullName evidence="6">Ribonuclease PH</fullName>
        <shortName evidence="6">RNase PH</shortName>
        <ecNumber evidence="6">2.7.7.56</ecNumber>
    </recommendedName>
    <alternativeName>
        <fullName evidence="6">tRNA nucleotidyltransferase</fullName>
    </alternativeName>
</protein>
<comment type="function">
    <text evidence="6">Phosphorolytic 3'-5' exoribonuclease that plays an important role in tRNA 3'-end maturation. Removes nucleotide residues following the 3'-CCA terminus of tRNAs; can also add nucleotides to the ends of RNA molecules by using nucleoside diphosphates as substrates, but this may not be physiologically important. Probably plays a role in initiation of 16S rRNA degradation (leading to ribosome degradation) during starvation.</text>
</comment>
<dbReference type="HAMAP" id="MF_00564">
    <property type="entry name" value="RNase_PH"/>
    <property type="match status" value="1"/>
</dbReference>
<accession>A0A1F5FIS7</accession>
<dbReference type="Proteomes" id="UP000177187">
    <property type="component" value="Unassembled WGS sequence"/>
</dbReference>
<comment type="subunit">
    <text evidence="6">Homohexameric ring arranged as a trimer of dimers.</text>
</comment>
<dbReference type="InterPro" id="IPR001247">
    <property type="entry name" value="ExoRNase_PH_dom1"/>
</dbReference>
<keyword evidence="3 6" id="KW-0820">tRNA-binding</keyword>
<dbReference type="EMBL" id="MFAF01000008">
    <property type="protein sequence ID" value="OGD79516.1"/>
    <property type="molecule type" value="Genomic_DNA"/>
</dbReference>
<feature type="binding site" evidence="6">
    <location>
        <begin position="125"/>
        <end position="127"/>
    </location>
    <ligand>
        <name>phosphate</name>
        <dbReference type="ChEBI" id="CHEBI:43474"/>
        <note>substrate</note>
    </ligand>
</feature>
<dbReference type="AlphaFoldDB" id="A0A1F5FIS7"/>
<name>A0A1F5FIS7_9BACT</name>
<evidence type="ECO:0000256" key="5">
    <source>
        <dbReference type="ARBA" id="ARBA00022884"/>
    </source>
</evidence>
<evidence type="ECO:0000256" key="3">
    <source>
        <dbReference type="ARBA" id="ARBA00022555"/>
    </source>
</evidence>
<evidence type="ECO:0000256" key="2">
    <source>
        <dbReference type="ARBA" id="ARBA00022552"/>
    </source>
</evidence>
<dbReference type="PANTHER" id="PTHR11953">
    <property type="entry name" value="EXOSOME COMPLEX COMPONENT"/>
    <property type="match status" value="1"/>
</dbReference>
<feature type="domain" description="Exoribonuclease phosphorolytic" evidence="8">
    <location>
        <begin position="160"/>
        <end position="225"/>
    </location>
</feature>
<keyword evidence="2 6" id="KW-0698">rRNA processing</keyword>
<dbReference type="GO" id="GO:0000049">
    <property type="term" value="F:tRNA binding"/>
    <property type="evidence" value="ECO:0007669"/>
    <property type="project" value="UniProtKB-UniRule"/>
</dbReference>
<proteinExistence type="inferred from homology"/>
<dbReference type="Pfam" id="PF03725">
    <property type="entry name" value="RNase_PH_C"/>
    <property type="match status" value="1"/>
</dbReference>
<gene>
    <name evidence="6" type="primary">rph</name>
    <name evidence="9" type="ORF">A2Y64_07875</name>
</gene>
<keyword evidence="6" id="KW-0548">Nucleotidyltransferase</keyword>
<dbReference type="Pfam" id="PF01138">
    <property type="entry name" value="RNase_PH"/>
    <property type="match status" value="1"/>
</dbReference>
<dbReference type="NCBIfam" id="TIGR01966">
    <property type="entry name" value="RNasePH"/>
    <property type="match status" value="1"/>
</dbReference>
<dbReference type="InterPro" id="IPR002381">
    <property type="entry name" value="RNase_PH_bac-type"/>
</dbReference>
<comment type="caution">
    <text evidence="9">The sequence shown here is derived from an EMBL/GenBank/DDBJ whole genome shotgun (WGS) entry which is preliminary data.</text>
</comment>
<keyword evidence="5" id="KW-0694">RNA-binding</keyword>
<evidence type="ECO:0000256" key="1">
    <source>
        <dbReference type="ARBA" id="ARBA00006678"/>
    </source>
</evidence>
<evidence type="ECO:0000259" key="8">
    <source>
        <dbReference type="Pfam" id="PF03725"/>
    </source>
</evidence>
<evidence type="ECO:0000256" key="4">
    <source>
        <dbReference type="ARBA" id="ARBA00022694"/>
    </source>
</evidence>
<dbReference type="PANTHER" id="PTHR11953:SF0">
    <property type="entry name" value="EXOSOME COMPLEX COMPONENT RRP41"/>
    <property type="match status" value="1"/>
</dbReference>
<dbReference type="InterPro" id="IPR050080">
    <property type="entry name" value="RNase_PH"/>
</dbReference>
<organism evidence="9 10">
    <name type="scientific">Candidatus Coatesbacteria bacterium RBG_13_66_14</name>
    <dbReference type="NCBI Taxonomy" id="1817816"/>
    <lineage>
        <taxon>Bacteria</taxon>
        <taxon>Candidatus Coatesiibacteriota</taxon>
    </lineage>
</organism>
<keyword evidence="4 6" id="KW-0819">tRNA processing</keyword>
<dbReference type="GO" id="GO:0008033">
    <property type="term" value="P:tRNA processing"/>
    <property type="evidence" value="ECO:0007669"/>
    <property type="project" value="UniProtKB-UniRule"/>
</dbReference>
<dbReference type="SUPFAM" id="SSF55666">
    <property type="entry name" value="Ribonuclease PH domain 2-like"/>
    <property type="match status" value="1"/>
</dbReference>
<dbReference type="GO" id="GO:0009022">
    <property type="term" value="F:tRNA nucleotidyltransferase activity"/>
    <property type="evidence" value="ECO:0007669"/>
    <property type="project" value="UniProtKB-UniRule"/>
</dbReference>